<dbReference type="PANTHER" id="PTHR43471">
    <property type="entry name" value="ABC TRANSPORTER PERMEASE"/>
    <property type="match status" value="1"/>
</dbReference>
<feature type="transmembrane region" description="Helical" evidence="5">
    <location>
        <begin position="24"/>
        <end position="47"/>
    </location>
</feature>
<feature type="transmembrane region" description="Helical" evidence="5">
    <location>
        <begin position="262"/>
        <end position="288"/>
    </location>
</feature>
<evidence type="ECO:0000313" key="7">
    <source>
        <dbReference type="EMBL" id="PMQ19106.1"/>
    </source>
</evidence>
<dbReference type="PANTHER" id="PTHR43471:SF3">
    <property type="entry name" value="ABC TRANSPORTER PERMEASE PROTEIN NATB"/>
    <property type="match status" value="1"/>
</dbReference>
<name>A0A2N7RYZ0_9MICC</name>
<keyword evidence="2 5" id="KW-0812">Transmembrane</keyword>
<dbReference type="Pfam" id="PF12698">
    <property type="entry name" value="ABC2_membrane_3"/>
    <property type="match status" value="1"/>
</dbReference>
<feature type="transmembrane region" description="Helical" evidence="5">
    <location>
        <begin position="173"/>
        <end position="194"/>
    </location>
</feature>
<organism evidence="7 8">
    <name type="scientific">Glutamicibacter arilaitensis</name>
    <dbReference type="NCBI Taxonomy" id="256701"/>
    <lineage>
        <taxon>Bacteria</taxon>
        <taxon>Bacillati</taxon>
        <taxon>Actinomycetota</taxon>
        <taxon>Actinomycetes</taxon>
        <taxon>Micrococcales</taxon>
        <taxon>Micrococcaceae</taxon>
        <taxon>Glutamicibacter</taxon>
    </lineage>
</organism>
<keyword evidence="3 5" id="KW-1133">Transmembrane helix</keyword>
<evidence type="ECO:0000256" key="3">
    <source>
        <dbReference type="ARBA" id="ARBA00022989"/>
    </source>
</evidence>
<proteinExistence type="predicted"/>
<dbReference type="GO" id="GO:0016020">
    <property type="term" value="C:membrane"/>
    <property type="evidence" value="ECO:0007669"/>
    <property type="project" value="UniProtKB-SubCell"/>
</dbReference>
<dbReference type="Proteomes" id="UP000235739">
    <property type="component" value="Unassembled WGS sequence"/>
</dbReference>
<protein>
    <submittedName>
        <fullName evidence="7">Multidrug ABC transporter permease</fullName>
    </submittedName>
</protein>
<dbReference type="GO" id="GO:0140359">
    <property type="term" value="F:ABC-type transporter activity"/>
    <property type="evidence" value="ECO:0007669"/>
    <property type="project" value="InterPro"/>
</dbReference>
<gene>
    <name evidence="7" type="ORF">CIK84_17360</name>
</gene>
<dbReference type="RefSeq" id="WP_102599138.1">
    <property type="nucleotide sequence ID" value="NZ_JBQDJG010000021.1"/>
</dbReference>
<evidence type="ECO:0000256" key="5">
    <source>
        <dbReference type="SAM" id="Phobius"/>
    </source>
</evidence>
<feature type="domain" description="ABC-2 type transporter transmembrane" evidence="6">
    <location>
        <begin position="23"/>
        <end position="365"/>
    </location>
</feature>
<feature type="transmembrane region" description="Helical" evidence="5">
    <location>
        <begin position="223"/>
        <end position="247"/>
    </location>
</feature>
<feature type="transmembrane region" description="Helical" evidence="5">
    <location>
        <begin position="347"/>
        <end position="365"/>
    </location>
</feature>
<keyword evidence="4 5" id="KW-0472">Membrane</keyword>
<comment type="subcellular location">
    <subcellularLocation>
        <location evidence="1">Membrane</location>
        <topology evidence="1">Multi-pass membrane protein</topology>
    </subcellularLocation>
</comment>
<accession>A0A2N7RYZ0</accession>
<evidence type="ECO:0000313" key="8">
    <source>
        <dbReference type="Proteomes" id="UP000235739"/>
    </source>
</evidence>
<feature type="transmembrane region" description="Helical" evidence="5">
    <location>
        <begin position="300"/>
        <end position="327"/>
    </location>
</feature>
<sequence>MNTSTAPWLIVALREVETKLRDKAFIISTIVTVLFIIGSVVVTSFFATRTAHFSVAATDATSYKVLEQAREDLPVNLELTISRLDSGQAKQELSEERLDASLSSSDDAQEFTLTGFNEVDQELGSLVRESMKTVMADQLLARAGLDATSLPSNDNLVLDQLHGDTEQAAMVRVMALVFSFLFYMAAFLFGMPIANSVIEEKQNRVVEILASAIRLRELLAGKIIGNVILAMIQLLAFLSIGLLAAYLSPIQIPFLGIVTQVAGWFVVFFFGGFLLLAGVWATLGSLATRTEDLQQSSGPVVGLLMAVLFIGMYAKGSFLVVASYIPIVSSAAMPIRLLSGEVAIWEPILSLAILLASCWAMLLFAEKIYRRAVMHTGGALTLRKALKLEI</sequence>
<dbReference type="EMBL" id="PNQX01000003">
    <property type="protein sequence ID" value="PMQ19106.1"/>
    <property type="molecule type" value="Genomic_DNA"/>
</dbReference>
<comment type="caution">
    <text evidence="7">The sequence shown here is derived from an EMBL/GenBank/DDBJ whole genome shotgun (WGS) entry which is preliminary data.</text>
</comment>
<dbReference type="InterPro" id="IPR013525">
    <property type="entry name" value="ABC2_TM"/>
</dbReference>
<evidence type="ECO:0000256" key="2">
    <source>
        <dbReference type="ARBA" id="ARBA00022692"/>
    </source>
</evidence>
<dbReference type="AlphaFoldDB" id="A0A2N7RYZ0"/>
<evidence type="ECO:0000259" key="6">
    <source>
        <dbReference type="Pfam" id="PF12698"/>
    </source>
</evidence>
<reference evidence="7 8" key="1">
    <citation type="journal article" date="2017" name="Elife">
        <title>Extensive horizontal gene transfer in cheese-associated bacteria.</title>
        <authorList>
            <person name="Bonham K.S."/>
            <person name="Wolfe B.E."/>
            <person name="Dutton R.J."/>
        </authorList>
    </citation>
    <scope>NUCLEOTIDE SEQUENCE [LARGE SCALE GENOMIC DNA]</scope>
    <source>
        <strain evidence="7 8">JB182</strain>
    </source>
</reference>
<evidence type="ECO:0000256" key="4">
    <source>
        <dbReference type="ARBA" id="ARBA00023136"/>
    </source>
</evidence>
<evidence type="ECO:0000256" key="1">
    <source>
        <dbReference type="ARBA" id="ARBA00004141"/>
    </source>
</evidence>